<feature type="binding site" evidence="7">
    <location>
        <position position="241"/>
    </location>
    <ligand>
        <name>substrate</name>
    </ligand>
</feature>
<protein>
    <recommendedName>
        <fullName evidence="6 7">Glutaminase</fullName>
        <ecNumber evidence="3 7">3.5.1.2</ecNumber>
    </recommendedName>
</protein>
<feature type="binding site" evidence="7">
    <location>
        <position position="64"/>
    </location>
    <ligand>
        <name>substrate</name>
    </ligand>
</feature>
<keyword evidence="4 7" id="KW-0378">Hydrolase</keyword>
<evidence type="ECO:0000256" key="5">
    <source>
        <dbReference type="ARBA" id="ARBA00049534"/>
    </source>
</evidence>
<sequence>MQSLVQKYLEQIYSSVLPDSSGWLADYIPELAVVNPEKFGICIATIDGTVYEVGDAEWPFTIQSVSKPFTYGMALADNGEQAVDAKIDVEPSGDAYNEISLERGTGRPLNPMINAGAILAASLVNGAEPEEQFERLRDFYSRFAGRELPLDYNVFTSEHDAGDRNRAIAYMLRTVGVLDQLPEDALDVYFRQCSVQVTARDLALMAATLANTGMQPLTGEQVLSPQLVRRVLSVMTTCGMYDAAGDWVSAVGLPAKSGVGGGILAVLPGQIGIAAYSPRIDRHSHSVRGVKACRALSDTFDLHFLNVTRGSRSIVRARYDLKRRTSTAARTPAQRGILAAHGDRVQFFELHGDLLFGGAEAVARGLADEAGSFDIVVIEIGGVDQISDVARRLLLDARGALAVEGKTGILVDPENRLVDEEDIDDSNAFTELADAVTWCEEELLKRYGT</sequence>
<accession>A0A7Z0D0G6</accession>
<evidence type="ECO:0000256" key="7">
    <source>
        <dbReference type="HAMAP-Rule" id="MF_00313"/>
    </source>
</evidence>
<dbReference type="InterPro" id="IPR015868">
    <property type="entry name" value="Glutaminase"/>
</dbReference>
<name>A0A7Z0D0G6_9MICO</name>
<evidence type="ECO:0000313" key="9">
    <source>
        <dbReference type="Proteomes" id="UP000539111"/>
    </source>
</evidence>
<feature type="binding site" evidence="7">
    <location>
        <position position="114"/>
    </location>
    <ligand>
        <name>substrate</name>
    </ligand>
</feature>
<feature type="binding site" evidence="7">
    <location>
        <position position="158"/>
    </location>
    <ligand>
        <name>substrate</name>
    </ligand>
</feature>
<dbReference type="PANTHER" id="PTHR12544">
    <property type="entry name" value="GLUTAMINASE"/>
    <property type="match status" value="1"/>
</dbReference>
<comment type="catalytic activity">
    <reaction evidence="5 7">
        <text>L-glutamine + H2O = L-glutamate + NH4(+)</text>
        <dbReference type="Rhea" id="RHEA:15889"/>
        <dbReference type="ChEBI" id="CHEBI:15377"/>
        <dbReference type="ChEBI" id="CHEBI:28938"/>
        <dbReference type="ChEBI" id="CHEBI:29985"/>
        <dbReference type="ChEBI" id="CHEBI:58359"/>
        <dbReference type="EC" id="3.5.1.2"/>
    </reaction>
</comment>
<reference evidence="8 9" key="1">
    <citation type="submission" date="2020-07" db="EMBL/GenBank/DDBJ databases">
        <title>Sequencing the genomes of 1000 actinobacteria strains.</title>
        <authorList>
            <person name="Klenk H.-P."/>
        </authorList>
    </citation>
    <scope>NUCLEOTIDE SEQUENCE [LARGE SCALE GENOMIC DNA]</scope>
    <source>
        <strain evidence="8 9">DSM 26341</strain>
    </source>
</reference>
<dbReference type="SUPFAM" id="SSF56601">
    <property type="entry name" value="beta-lactamase/transpeptidase-like"/>
    <property type="match status" value="1"/>
</dbReference>
<evidence type="ECO:0000256" key="6">
    <source>
        <dbReference type="ARBA" id="ARBA00070405"/>
    </source>
</evidence>
<feature type="binding site" evidence="7">
    <location>
        <position position="259"/>
    </location>
    <ligand>
        <name>substrate</name>
    </ligand>
</feature>
<dbReference type="Gene3D" id="3.30.750.24">
    <property type="entry name" value="STAS domain"/>
    <property type="match status" value="1"/>
</dbReference>
<dbReference type="GO" id="GO:0006543">
    <property type="term" value="P:L-glutamine catabolic process"/>
    <property type="evidence" value="ECO:0007669"/>
    <property type="project" value="TreeGrafter"/>
</dbReference>
<keyword evidence="9" id="KW-1185">Reference proteome</keyword>
<dbReference type="Proteomes" id="UP000539111">
    <property type="component" value="Unassembled WGS sequence"/>
</dbReference>
<dbReference type="FunFam" id="3.40.710.10:FF:000005">
    <property type="entry name" value="Glutaminase"/>
    <property type="match status" value="1"/>
</dbReference>
<dbReference type="InterPro" id="IPR012338">
    <property type="entry name" value="Beta-lactam/transpept-like"/>
</dbReference>
<comment type="similarity">
    <text evidence="1 7">Belongs to the glutaminase family.</text>
</comment>
<dbReference type="EMBL" id="JACBZP010000001">
    <property type="protein sequence ID" value="NYI67346.1"/>
    <property type="molecule type" value="Genomic_DNA"/>
</dbReference>
<dbReference type="AlphaFoldDB" id="A0A7Z0D0G6"/>
<evidence type="ECO:0000256" key="1">
    <source>
        <dbReference type="ARBA" id="ARBA00011076"/>
    </source>
</evidence>
<dbReference type="EC" id="3.5.1.2" evidence="3 7"/>
<feature type="binding site" evidence="7">
    <location>
        <position position="165"/>
    </location>
    <ligand>
        <name>substrate</name>
    </ligand>
</feature>
<gene>
    <name evidence="7" type="primary">glsA</name>
    <name evidence="8" type="ORF">BJY26_001652</name>
</gene>
<comment type="caution">
    <text evidence="8">The sequence shown here is derived from an EMBL/GenBank/DDBJ whole genome shotgun (WGS) entry which is preliminary data.</text>
</comment>
<dbReference type="NCBIfam" id="TIGR03814">
    <property type="entry name" value="Gln_ase"/>
    <property type="match status" value="1"/>
</dbReference>
<dbReference type="Gene3D" id="3.40.710.10">
    <property type="entry name" value="DD-peptidase/beta-lactamase superfamily"/>
    <property type="match status" value="1"/>
</dbReference>
<dbReference type="RefSeq" id="WP_179427246.1">
    <property type="nucleotide sequence ID" value="NZ_JACBZP010000001.1"/>
</dbReference>
<dbReference type="PANTHER" id="PTHR12544:SF29">
    <property type="entry name" value="GLUTAMINASE"/>
    <property type="match status" value="1"/>
</dbReference>
<feature type="binding site" evidence="7">
    <location>
        <position position="189"/>
    </location>
    <ligand>
        <name>substrate</name>
    </ligand>
</feature>
<evidence type="ECO:0000313" key="8">
    <source>
        <dbReference type="EMBL" id="NYI67346.1"/>
    </source>
</evidence>
<evidence type="ECO:0000256" key="4">
    <source>
        <dbReference type="ARBA" id="ARBA00022801"/>
    </source>
</evidence>
<organism evidence="8 9">
    <name type="scientific">Spelaeicoccus albus</name>
    <dbReference type="NCBI Taxonomy" id="1280376"/>
    <lineage>
        <taxon>Bacteria</taxon>
        <taxon>Bacillati</taxon>
        <taxon>Actinomycetota</taxon>
        <taxon>Actinomycetes</taxon>
        <taxon>Micrococcales</taxon>
        <taxon>Brevibacteriaceae</taxon>
        <taxon>Spelaeicoccus</taxon>
    </lineage>
</organism>
<evidence type="ECO:0000256" key="2">
    <source>
        <dbReference type="ARBA" id="ARBA00011881"/>
    </source>
</evidence>
<keyword evidence="7" id="KW-0007">Acetylation</keyword>
<proteinExistence type="inferred from homology"/>
<comment type="subunit">
    <text evidence="2 7">Homotetramer.</text>
</comment>
<dbReference type="HAMAP" id="MF_00313">
    <property type="entry name" value="Glutaminase"/>
    <property type="match status" value="1"/>
</dbReference>
<dbReference type="GO" id="GO:0006537">
    <property type="term" value="P:glutamate biosynthetic process"/>
    <property type="evidence" value="ECO:0007669"/>
    <property type="project" value="TreeGrafter"/>
</dbReference>
<dbReference type="GO" id="GO:0004359">
    <property type="term" value="F:glutaminase activity"/>
    <property type="evidence" value="ECO:0007669"/>
    <property type="project" value="UniProtKB-UniRule"/>
</dbReference>
<evidence type="ECO:0000256" key="3">
    <source>
        <dbReference type="ARBA" id="ARBA00012918"/>
    </source>
</evidence>
<dbReference type="InterPro" id="IPR036513">
    <property type="entry name" value="STAS_dom_sf"/>
</dbReference>
<dbReference type="Pfam" id="PF04960">
    <property type="entry name" value="Glutaminase"/>
    <property type="match status" value="1"/>
</dbReference>